<comment type="pathway">
    <text evidence="2">Secondary metabolite biosynthesis; terpenoid biosynthesis.</text>
</comment>
<dbReference type="InterPro" id="IPR050148">
    <property type="entry name" value="Terpene_synthase-like"/>
</dbReference>
<dbReference type="EMBL" id="OX459118">
    <property type="protein sequence ID" value="CAI9087770.1"/>
    <property type="molecule type" value="Genomic_DNA"/>
</dbReference>
<gene>
    <name evidence="8" type="ORF">OLC1_LOCUS511</name>
</gene>
<organism evidence="8 9">
    <name type="scientific">Oldenlandia corymbosa var. corymbosa</name>
    <dbReference type="NCBI Taxonomy" id="529605"/>
    <lineage>
        <taxon>Eukaryota</taxon>
        <taxon>Viridiplantae</taxon>
        <taxon>Streptophyta</taxon>
        <taxon>Embryophyta</taxon>
        <taxon>Tracheophyta</taxon>
        <taxon>Spermatophyta</taxon>
        <taxon>Magnoliopsida</taxon>
        <taxon>eudicotyledons</taxon>
        <taxon>Gunneridae</taxon>
        <taxon>Pentapetalae</taxon>
        <taxon>asterids</taxon>
        <taxon>lamiids</taxon>
        <taxon>Gentianales</taxon>
        <taxon>Rubiaceae</taxon>
        <taxon>Rubioideae</taxon>
        <taxon>Spermacoceae</taxon>
        <taxon>Hedyotis-Oldenlandia complex</taxon>
        <taxon>Oldenlandia</taxon>
    </lineage>
</organism>
<dbReference type="SFLD" id="SFLDG01019">
    <property type="entry name" value="Terpene_Cyclase_Like_1_C_Termi"/>
    <property type="match status" value="1"/>
</dbReference>
<comment type="cofactor">
    <cofactor evidence="1">
        <name>Mg(2+)</name>
        <dbReference type="ChEBI" id="CHEBI:18420"/>
    </cofactor>
</comment>
<dbReference type="InterPro" id="IPR034741">
    <property type="entry name" value="Terpene_cyclase-like_1_C"/>
</dbReference>
<keyword evidence="3" id="KW-0479">Metal-binding</keyword>
<feature type="domain" description="Terpene synthase N-terminal" evidence="6">
    <location>
        <begin position="41"/>
        <end position="200"/>
    </location>
</feature>
<reference evidence="8" key="1">
    <citation type="submission" date="2023-03" db="EMBL/GenBank/DDBJ databases">
        <authorList>
            <person name="Julca I."/>
        </authorList>
    </citation>
    <scope>NUCLEOTIDE SEQUENCE</scope>
</reference>
<dbReference type="Gene3D" id="1.50.10.130">
    <property type="entry name" value="Terpene synthase, N-terminal domain"/>
    <property type="match status" value="1"/>
</dbReference>
<evidence type="ECO:0000313" key="8">
    <source>
        <dbReference type="EMBL" id="CAI9087770.1"/>
    </source>
</evidence>
<keyword evidence="9" id="KW-1185">Reference proteome</keyword>
<dbReference type="FunFam" id="1.10.600.10:FF:000007">
    <property type="entry name" value="Isoprene synthase, chloroplastic"/>
    <property type="match status" value="1"/>
</dbReference>
<keyword evidence="5" id="KW-0456">Lyase</keyword>
<evidence type="ECO:0000256" key="5">
    <source>
        <dbReference type="ARBA" id="ARBA00023239"/>
    </source>
</evidence>
<protein>
    <submittedName>
        <fullName evidence="8">OLC1v1021941C3</fullName>
    </submittedName>
</protein>
<evidence type="ECO:0000313" key="9">
    <source>
        <dbReference type="Proteomes" id="UP001161247"/>
    </source>
</evidence>
<dbReference type="InterPro" id="IPR036965">
    <property type="entry name" value="Terpene_synth_N_sf"/>
</dbReference>
<dbReference type="GO" id="GO:0010333">
    <property type="term" value="F:terpene synthase activity"/>
    <property type="evidence" value="ECO:0007669"/>
    <property type="project" value="InterPro"/>
</dbReference>
<dbReference type="PANTHER" id="PTHR31225:SF93">
    <property type="entry name" value="ALPHA-HUMULENE_(-)-(E)-BETA-CARYOPHYLLENE SYNTHASE"/>
    <property type="match status" value="1"/>
</dbReference>
<dbReference type="Pfam" id="PF01397">
    <property type="entry name" value="Terpene_synth"/>
    <property type="match status" value="1"/>
</dbReference>
<evidence type="ECO:0000256" key="4">
    <source>
        <dbReference type="ARBA" id="ARBA00022842"/>
    </source>
</evidence>
<evidence type="ECO:0000259" key="7">
    <source>
        <dbReference type="Pfam" id="PF03936"/>
    </source>
</evidence>
<dbReference type="AlphaFoldDB" id="A0AAV1BWY4"/>
<dbReference type="SUPFAM" id="SSF48239">
    <property type="entry name" value="Terpenoid cyclases/Protein prenyltransferases"/>
    <property type="match status" value="1"/>
</dbReference>
<dbReference type="SFLD" id="SFLDS00005">
    <property type="entry name" value="Isoprenoid_Synthase_Type_I"/>
    <property type="match status" value="1"/>
</dbReference>
<dbReference type="InterPro" id="IPR008930">
    <property type="entry name" value="Terpenoid_cyclase/PrenylTrfase"/>
</dbReference>
<dbReference type="SUPFAM" id="SSF48576">
    <property type="entry name" value="Terpenoid synthases"/>
    <property type="match status" value="1"/>
</dbReference>
<sequence length="577" mass="66965">MALTEDHVAASMQAGNLRLVADFPQGFWSDEFASVGEVFRDMHGREIEMLKDEVRVKLLATPSSVDEKMKLIDSLEQLGISYHFEADIQTQLQKIFNWQMLEVNNEESTTNYFNGGDHDLFTVALHFRLFRQHGFNISCDHVFHKLMDAEGTRFKESLCSDIRGLLSLYEASQLRSHDDVILEEAFRFSTTHLNRWLRELQQQNVEQVGGSADVNFVPRVQVENAIRQPIHKCMTRLAARRYISIYEQTESCDRLLLRLAKLDFNFLQLLYKEELLEVVRWADETEIISKNPYSRSRLAESYFYGVGMFYEPQHSFGRIITAKTSLLLTAIDDTYDSFGTLDELKTFTDAIEKWNPEESQRLPNFMRTSYMALLRAGEEVDKELTRQGRTYASDYYKYQWKEYARTSYIQAPWFINRELPTFQDYFENGLTTGLGYVSMAMALLGLENATKDVYDWLATYPEILVGVAKICRMNNDISSHKREKEISGTGIQCYMNQYNVSEEEAMAKFEEMVEDGWKDMNEECLKSNPMSRETLMSFFNLARMVHVFYGDGVDGFTNPHQVTEPYIRAVLVDPIPA</sequence>
<dbReference type="Proteomes" id="UP001161247">
    <property type="component" value="Chromosome 1"/>
</dbReference>
<evidence type="ECO:0000256" key="3">
    <source>
        <dbReference type="ARBA" id="ARBA00022723"/>
    </source>
</evidence>
<dbReference type="PANTHER" id="PTHR31225">
    <property type="entry name" value="OS04G0344100 PROTEIN-RELATED"/>
    <property type="match status" value="1"/>
</dbReference>
<dbReference type="GO" id="GO:0016102">
    <property type="term" value="P:diterpenoid biosynthetic process"/>
    <property type="evidence" value="ECO:0007669"/>
    <property type="project" value="InterPro"/>
</dbReference>
<dbReference type="CDD" id="cd00684">
    <property type="entry name" value="Terpene_cyclase_plant_C1"/>
    <property type="match status" value="1"/>
</dbReference>
<dbReference type="Gene3D" id="1.10.600.10">
    <property type="entry name" value="Farnesyl Diphosphate Synthase"/>
    <property type="match status" value="1"/>
</dbReference>
<keyword evidence="4" id="KW-0460">Magnesium</keyword>
<dbReference type="Pfam" id="PF03936">
    <property type="entry name" value="Terpene_synth_C"/>
    <property type="match status" value="1"/>
</dbReference>
<dbReference type="InterPro" id="IPR008949">
    <property type="entry name" value="Isoprenoid_synthase_dom_sf"/>
</dbReference>
<dbReference type="InterPro" id="IPR044814">
    <property type="entry name" value="Terpene_cyclase_plant_C1"/>
</dbReference>
<accession>A0AAV1BWY4</accession>
<evidence type="ECO:0000256" key="2">
    <source>
        <dbReference type="ARBA" id="ARBA00004721"/>
    </source>
</evidence>
<dbReference type="InterPro" id="IPR001906">
    <property type="entry name" value="Terpene_synth_N"/>
</dbReference>
<dbReference type="InterPro" id="IPR005630">
    <property type="entry name" value="Terpene_synthase_metal-bd"/>
</dbReference>
<evidence type="ECO:0000256" key="1">
    <source>
        <dbReference type="ARBA" id="ARBA00001946"/>
    </source>
</evidence>
<name>A0AAV1BWY4_OLDCO</name>
<evidence type="ECO:0000259" key="6">
    <source>
        <dbReference type="Pfam" id="PF01397"/>
    </source>
</evidence>
<feature type="domain" description="Terpene synthase metal-binding" evidence="7">
    <location>
        <begin position="284"/>
        <end position="519"/>
    </location>
</feature>
<proteinExistence type="predicted"/>
<dbReference type="GO" id="GO:0000287">
    <property type="term" value="F:magnesium ion binding"/>
    <property type="evidence" value="ECO:0007669"/>
    <property type="project" value="InterPro"/>
</dbReference>